<feature type="compositionally biased region" description="Gly residues" evidence="1">
    <location>
        <begin position="265"/>
        <end position="294"/>
    </location>
</feature>
<dbReference type="STRING" id="33097.A0A150GGB8"/>
<accession>A0A150GGB8</accession>
<evidence type="ECO:0000313" key="2">
    <source>
        <dbReference type="EMBL" id="KXZ48833.1"/>
    </source>
</evidence>
<dbReference type="AlphaFoldDB" id="A0A150GGB8"/>
<proteinExistence type="predicted"/>
<sequence length="1069" mass="108547">MHPNTLRGLPPHLHQQWLQQQQLWQQQVLQQSRPGEFPGQRPAPLPPQGPLQHGLQQQQRQAAAAAGAAAAAQGAQPRKPLHGAVSGPPPSSPGTPHLGGGAAAAAAAAAAAHHRRTVSHDAYGRPTAAAAGLTSASPPMTPPTAPRSKGEGVANFLSGLKSKKEKLKSMVGGLVGDKDRPHGTASGGGGAGAGWESGPGGSVHGGRLPPPAEDSPGVGGRLRAQMMEKLQDGLHESRDKLSRIGKAIATKAPEALRDMKTKIRPGGGSGGGADPGDEWGGSAGGGGNISGSGVRGSAPALSSSTFLTGGGPLDAALLSDYVPAAGSGPQPGAPPAPAHAAAGVPASASEPDLARPSATSSAAPASAEAVPDDPDGDASLLGGFGEDFACRPSRKGVYVQLLGERVELLGERGTKVDAEGVPDTSIREIMLEVEVAATAVFEYHVTAGGAAAGARAAAGAAGGSGGGAGAGAGGVQGAAPGGAWVAPEPVSFNILQLEHRMRGNTIPLPKTLLKWGCESRGGGLLNAYMPGVLTRLLAGLLPGELGAYTAASGEAQALSGEFKVAGPSLSTTLTSIAPAPKPPSDPARRAKWSVVTAAAGRARAMLGLSDGAAAALSELFGGCGRPPLPPDSAAVSPSISGLCRFYATYSGSGLWPALVGLMDRALQDAFHFHGVAPAERFPLGSFLEGPVARLCRKPLRIAFSIERLSLALEADAALATVRDYCERLAREFEAKGSGRGGSAPADGSLPREPLEVQLELLDLWHASLARQLRSFKQRFRAAGATLLASADRRVFQFGAESVTYDGPLKLKLCVKKLALSLKLDEERIAELLSGGATNATTTATTTATSPPSSGPAAAPAAPATAPPPGSAAAGADIAGRLLGCYGDLFGASLDLGWRPESEADGAAQRACCMLSVASNDITRLRADVEGLWFQSSVSPRLAVRVLQAVVIALVLKFHAADSYSIRFWNRAFNQLHEYLSRGSLDVAVCLSVRAAVDRPTGRLRIELSGQDLNAPASSSAAAAGGDGLLGRVFPLYLLNDVNLMTVLDSVKLLTESAPPAGMQQQSGAV</sequence>
<reference evidence="3" key="1">
    <citation type="journal article" date="2016" name="Nat. Commun.">
        <title>The Gonium pectorale genome demonstrates co-option of cell cycle regulation during the evolution of multicellularity.</title>
        <authorList>
            <person name="Hanschen E.R."/>
            <person name="Marriage T.N."/>
            <person name="Ferris P.J."/>
            <person name="Hamaji T."/>
            <person name="Toyoda A."/>
            <person name="Fujiyama A."/>
            <person name="Neme R."/>
            <person name="Noguchi H."/>
            <person name="Minakuchi Y."/>
            <person name="Suzuki M."/>
            <person name="Kawai-Toyooka H."/>
            <person name="Smith D.R."/>
            <person name="Sparks H."/>
            <person name="Anderson J."/>
            <person name="Bakaric R."/>
            <person name="Luria V."/>
            <person name="Karger A."/>
            <person name="Kirschner M.W."/>
            <person name="Durand P.M."/>
            <person name="Michod R.E."/>
            <person name="Nozaki H."/>
            <person name="Olson B.J."/>
        </authorList>
    </citation>
    <scope>NUCLEOTIDE SEQUENCE [LARGE SCALE GENOMIC DNA]</scope>
    <source>
        <strain evidence="3">NIES-2863</strain>
    </source>
</reference>
<feature type="compositionally biased region" description="Low complexity" evidence="1">
    <location>
        <begin position="338"/>
        <end position="369"/>
    </location>
</feature>
<feature type="compositionally biased region" description="Low complexity" evidence="1">
    <location>
        <begin position="50"/>
        <end position="78"/>
    </location>
</feature>
<comment type="caution">
    <text evidence="2">The sequence shown here is derived from an EMBL/GenBank/DDBJ whole genome shotgun (WGS) entry which is preliminary data.</text>
</comment>
<name>A0A150GGB8_GONPE</name>
<feature type="compositionally biased region" description="Low complexity" evidence="1">
    <location>
        <begin position="839"/>
        <end position="863"/>
    </location>
</feature>
<feature type="region of interest" description="Disordered" evidence="1">
    <location>
        <begin position="839"/>
        <end position="869"/>
    </location>
</feature>
<keyword evidence="3" id="KW-1185">Reference proteome</keyword>
<gene>
    <name evidence="2" type="ORF">GPECTOR_25g418</name>
</gene>
<dbReference type="Proteomes" id="UP000075714">
    <property type="component" value="Unassembled WGS sequence"/>
</dbReference>
<feature type="region of interest" description="Disordered" evidence="1">
    <location>
        <begin position="321"/>
        <end position="380"/>
    </location>
</feature>
<feature type="region of interest" description="Disordered" evidence="1">
    <location>
        <begin position="25"/>
        <end position="306"/>
    </location>
</feature>
<evidence type="ECO:0000313" key="3">
    <source>
        <dbReference type="Proteomes" id="UP000075714"/>
    </source>
</evidence>
<organism evidence="2 3">
    <name type="scientific">Gonium pectorale</name>
    <name type="common">Green alga</name>
    <dbReference type="NCBI Taxonomy" id="33097"/>
    <lineage>
        <taxon>Eukaryota</taxon>
        <taxon>Viridiplantae</taxon>
        <taxon>Chlorophyta</taxon>
        <taxon>core chlorophytes</taxon>
        <taxon>Chlorophyceae</taxon>
        <taxon>CS clade</taxon>
        <taxon>Chlamydomonadales</taxon>
        <taxon>Volvocaceae</taxon>
        <taxon>Gonium</taxon>
    </lineage>
</organism>
<evidence type="ECO:0000256" key="1">
    <source>
        <dbReference type="SAM" id="MobiDB-lite"/>
    </source>
</evidence>
<feature type="compositionally biased region" description="Basic and acidic residues" evidence="1">
    <location>
        <begin position="229"/>
        <end position="242"/>
    </location>
</feature>
<protein>
    <submittedName>
        <fullName evidence="2">Uncharacterized protein</fullName>
    </submittedName>
</protein>
<dbReference type="OrthoDB" id="553012at2759"/>
<dbReference type="EMBL" id="LSYV01000026">
    <property type="protein sequence ID" value="KXZ48833.1"/>
    <property type="molecule type" value="Genomic_DNA"/>
</dbReference>
<feature type="compositionally biased region" description="Gly residues" evidence="1">
    <location>
        <begin position="185"/>
        <end position="204"/>
    </location>
</feature>